<keyword evidence="7" id="KW-0346">Stress response</keyword>
<evidence type="ECO:0000256" key="4">
    <source>
        <dbReference type="ARBA" id="ARBA00022759"/>
    </source>
</evidence>
<comment type="similarity">
    <text evidence="1">Belongs to the HicA mRNA interferase family.</text>
</comment>
<evidence type="ECO:0000256" key="3">
    <source>
        <dbReference type="ARBA" id="ARBA00022722"/>
    </source>
</evidence>
<name>A0A0G1U226_9BACT</name>
<protein>
    <recommendedName>
        <fullName evidence="10">YcfA family protein</fullName>
    </recommendedName>
</protein>
<gene>
    <name evidence="8" type="ORF">UY16_C0013G0034</name>
</gene>
<comment type="caution">
    <text evidence="8">The sequence shown here is derived from an EMBL/GenBank/DDBJ whole genome shotgun (WGS) entry which is preliminary data.</text>
</comment>
<evidence type="ECO:0008006" key="10">
    <source>
        <dbReference type="Google" id="ProtNLM"/>
    </source>
</evidence>
<evidence type="ECO:0000313" key="9">
    <source>
        <dbReference type="Proteomes" id="UP000034739"/>
    </source>
</evidence>
<dbReference type="InterPro" id="IPR012933">
    <property type="entry name" value="HicA_mRNA_interferase"/>
</dbReference>
<dbReference type="GO" id="GO:0004519">
    <property type="term" value="F:endonuclease activity"/>
    <property type="evidence" value="ECO:0007669"/>
    <property type="project" value="UniProtKB-KW"/>
</dbReference>
<keyword evidence="3" id="KW-0540">Nuclease</keyword>
<evidence type="ECO:0000256" key="6">
    <source>
        <dbReference type="ARBA" id="ARBA00022884"/>
    </source>
</evidence>
<evidence type="ECO:0000256" key="2">
    <source>
        <dbReference type="ARBA" id="ARBA00022649"/>
    </source>
</evidence>
<evidence type="ECO:0000256" key="7">
    <source>
        <dbReference type="ARBA" id="ARBA00023016"/>
    </source>
</evidence>
<accession>A0A0G1U226</accession>
<dbReference type="SUPFAM" id="SSF54786">
    <property type="entry name" value="YcfA/nrd intein domain"/>
    <property type="match status" value="1"/>
</dbReference>
<keyword evidence="6" id="KW-0694">RNA-binding</keyword>
<sequence>MSKLPVLTSKQLIKKLKKLGFEKDHTTGSHIIYYHPQTKCRAVVPFHATDIKPGTLHSLLKEAGISRDELVNA</sequence>
<dbReference type="EMBL" id="LCOY01000013">
    <property type="protein sequence ID" value="KKU88124.1"/>
    <property type="molecule type" value="Genomic_DNA"/>
</dbReference>
<dbReference type="GO" id="GO:0016787">
    <property type="term" value="F:hydrolase activity"/>
    <property type="evidence" value="ECO:0007669"/>
    <property type="project" value="UniProtKB-KW"/>
</dbReference>
<organism evidence="8 9">
    <name type="scientific">Candidatus Gottesmanbacteria bacterium GW2011_GWA2_47_9</name>
    <dbReference type="NCBI Taxonomy" id="1618445"/>
    <lineage>
        <taxon>Bacteria</taxon>
        <taxon>Candidatus Gottesmaniibacteriota</taxon>
    </lineage>
</organism>
<dbReference type="Proteomes" id="UP000034739">
    <property type="component" value="Unassembled WGS sequence"/>
</dbReference>
<keyword evidence="2" id="KW-1277">Toxin-antitoxin system</keyword>
<evidence type="ECO:0000256" key="1">
    <source>
        <dbReference type="ARBA" id="ARBA00006620"/>
    </source>
</evidence>
<dbReference type="Gene3D" id="3.30.920.30">
    <property type="entry name" value="Hypothetical protein"/>
    <property type="match status" value="1"/>
</dbReference>
<proteinExistence type="inferred from homology"/>
<evidence type="ECO:0000313" key="8">
    <source>
        <dbReference type="EMBL" id="KKU88124.1"/>
    </source>
</evidence>
<dbReference type="PANTHER" id="PTHR34873">
    <property type="entry name" value="SSR1766 PROTEIN"/>
    <property type="match status" value="1"/>
</dbReference>
<dbReference type="PANTHER" id="PTHR34873:SF3">
    <property type="entry name" value="ADDICTION MODULE TOXIN, HICA FAMILY"/>
    <property type="match status" value="1"/>
</dbReference>
<evidence type="ECO:0000256" key="5">
    <source>
        <dbReference type="ARBA" id="ARBA00022801"/>
    </source>
</evidence>
<dbReference type="Pfam" id="PF07927">
    <property type="entry name" value="HicA_toxin"/>
    <property type="match status" value="1"/>
</dbReference>
<keyword evidence="5" id="KW-0378">Hydrolase</keyword>
<dbReference type="AlphaFoldDB" id="A0A0G1U226"/>
<dbReference type="InterPro" id="IPR038570">
    <property type="entry name" value="HicA_sf"/>
</dbReference>
<keyword evidence="4" id="KW-0255">Endonuclease</keyword>
<dbReference type="GO" id="GO:0003729">
    <property type="term" value="F:mRNA binding"/>
    <property type="evidence" value="ECO:0007669"/>
    <property type="project" value="InterPro"/>
</dbReference>
<reference evidence="8 9" key="1">
    <citation type="journal article" date="2015" name="Nature">
        <title>rRNA introns, odd ribosomes, and small enigmatic genomes across a large radiation of phyla.</title>
        <authorList>
            <person name="Brown C.T."/>
            <person name="Hug L.A."/>
            <person name="Thomas B.C."/>
            <person name="Sharon I."/>
            <person name="Castelle C.J."/>
            <person name="Singh A."/>
            <person name="Wilkins M.J."/>
            <person name="Williams K.H."/>
            <person name="Banfield J.F."/>
        </authorList>
    </citation>
    <scope>NUCLEOTIDE SEQUENCE [LARGE SCALE GENOMIC DNA]</scope>
</reference>